<keyword evidence="1" id="KW-0812">Transmembrane</keyword>
<reference key="1">
    <citation type="submission" date="2016-07" db="EMBL/GenBank/DDBJ databases">
        <title>Nontailed viruses are major unrecognized killers of bacteria in the ocean.</title>
        <authorList>
            <person name="Kauffman K."/>
            <person name="Hussain F."/>
            <person name="Yang J."/>
            <person name="Arevalo P."/>
            <person name="Brown J."/>
            <person name="Cutler M."/>
            <person name="Kelly L."/>
            <person name="Polz M.F."/>
        </authorList>
    </citation>
    <scope>NUCLEOTIDE SEQUENCE [LARGE SCALE GENOMIC DNA]</scope>
    <source>
        <strain>10N.261.52.F7</strain>
    </source>
</reference>
<accession>A0AB36XKR7</accession>
<comment type="caution">
    <text evidence="2">The sequence shown here is derived from an EMBL/GenBank/DDBJ whole genome shotgun (WGS) entry which is preliminary data.</text>
</comment>
<sequence>MVYQWAVFRHQRPIFGAGCELFFIMLAFLSIALPLIYEESLLILGVSSGFAIICFILFLFFAQSDKLRRSMRRSMSD</sequence>
<reference evidence="2" key="2">
    <citation type="submission" date="2016-07" db="EMBL/GenBank/DDBJ databases">
        <authorList>
            <person name="Kauffman K."/>
            <person name="Arevalo P."/>
            <person name="Polz M.F."/>
        </authorList>
    </citation>
    <scope>NUCLEOTIDE SEQUENCE</scope>
    <source>
        <strain evidence="2">10N.261.52.F7</strain>
    </source>
</reference>
<dbReference type="AlphaFoldDB" id="A0AB36XKR7"/>
<reference evidence="2" key="3">
    <citation type="journal article" date="2018" name="Nature">
        <title>A major lineage of non-tailed dsDNA viruses as unrecognized killers of marine bacteria.</title>
        <authorList>
            <person name="Kauffman K.M."/>
            <person name="Hussain F.A."/>
            <person name="Yang J."/>
            <person name="Arevalo P."/>
            <person name="Brown J.M."/>
            <person name="Chang W.K."/>
            <person name="VanInsberghe D."/>
            <person name="Elsherbini J."/>
            <person name="Sharma R.S."/>
            <person name="Cutler M.B."/>
            <person name="Kelly L."/>
            <person name="Polz M.F."/>
        </authorList>
    </citation>
    <scope>NUCLEOTIDE SEQUENCE</scope>
    <source>
        <strain evidence="2">10N.261.52.F7</strain>
    </source>
</reference>
<protein>
    <submittedName>
        <fullName evidence="2">Uncharacterized protein</fullName>
    </submittedName>
</protein>
<gene>
    <name evidence="2" type="ORF">BCT99_24650</name>
</gene>
<keyword evidence="1" id="KW-1133">Transmembrane helix</keyword>
<dbReference type="EMBL" id="MCXM01000028">
    <property type="protein sequence ID" value="PMK44335.1"/>
    <property type="molecule type" value="Genomic_DNA"/>
</dbReference>
<name>A0AB36XKR7_9VIBR</name>
<evidence type="ECO:0000313" key="2">
    <source>
        <dbReference type="EMBL" id="PMK44335.1"/>
    </source>
</evidence>
<feature type="transmembrane region" description="Helical" evidence="1">
    <location>
        <begin position="14"/>
        <end position="36"/>
    </location>
</feature>
<organism evidence="2">
    <name type="scientific">Vibrio lentus</name>
    <dbReference type="NCBI Taxonomy" id="136468"/>
    <lineage>
        <taxon>Bacteria</taxon>
        <taxon>Pseudomonadati</taxon>
        <taxon>Pseudomonadota</taxon>
        <taxon>Gammaproteobacteria</taxon>
        <taxon>Vibrionales</taxon>
        <taxon>Vibrionaceae</taxon>
        <taxon>Vibrio</taxon>
    </lineage>
</organism>
<keyword evidence="1" id="KW-0472">Membrane</keyword>
<evidence type="ECO:0000256" key="1">
    <source>
        <dbReference type="SAM" id="Phobius"/>
    </source>
</evidence>
<proteinExistence type="predicted"/>
<feature type="transmembrane region" description="Helical" evidence="1">
    <location>
        <begin position="42"/>
        <end position="62"/>
    </location>
</feature>